<dbReference type="SUPFAM" id="SSF52096">
    <property type="entry name" value="ClpP/crotonase"/>
    <property type="match status" value="1"/>
</dbReference>
<dbReference type="Gene3D" id="1.10.12.10">
    <property type="entry name" value="Lyase 2-enoyl-coa Hydratase, Chain A, domain 2"/>
    <property type="match status" value="1"/>
</dbReference>
<comment type="function">
    <text evidence="1">Could possibly oxidize fatty acids using specific components.</text>
</comment>
<name>A0ABP7NYZ1_9ACTN</name>
<dbReference type="Gene3D" id="3.90.226.10">
    <property type="entry name" value="2-enoyl-CoA Hydratase, Chain A, domain 1"/>
    <property type="match status" value="1"/>
</dbReference>
<dbReference type="InterPro" id="IPR014748">
    <property type="entry name" value="Enoyl-CoA_hydra_C"/>
</dbReference>
<evidence type="ECO:0000256" key="6">
    <source>
        <dbReference type="RuleBase" id="RU003707"/>
    </source>
</evidence>
<gene>
    <name evidence="7" type="ORF">GCM10022231_14960</name>
</gene>
<dbReference type="InterPro" id="IPR001753">
    <property type="entry name" value="Enoyl-CoA_hydra/iso"/>
</dbReference>
<evidence type="ECO:0000256" key="2">
    <source>
        <dbReference type="ARBA" id="ARBA00005254"/>
    </source>
</evidence>
<proteinExistence type="inferred from homology"/>
<accession>A0ABP7NYZ1</accession>
<evidence type="ECO:0000256" key="3">
    <source>
        <dbReference type="ARBA" id="ARBA00022832"/>
    </source>
</evidence>
<dbReference type="EMBL" id="BAAAZW010000004">
    <property type="protein sequence ID" value="GAA3956925.1"/>
    <property type="molecule type" value="Genomic_DNA"/>
</dbReference>
<evidence type="ECO:0000313" key="7">
    <source>
        <dbReference type="EMBL" id="GAA3956925.1"/>
    </source>
</evidence>
<evidence type="ECO:0000256" key="5">
    <source>
        <dbReference type="ARBA" id="ARBA00023717"/>
    </source>
</evidence>
<dbReference type="InterPro" id="IPR018376">
    <property type="entry name" value="Enoyl-CoA_hyd/isom_CS"/>
</dbReference>
<sequence>MSDDLTTLHDDGVLEIPVSLETGGNALDRGAILAGTDALHRVMRGNLKARAVLLTGKGKNFCAGGNVSDFASADDRREFLRGLAHDLNTFLSALYATQLPTVAAVNGWAAGAGMSIALHADFAVGGQTTRLRPAYPGIGLSPDGGMSWLLPRIVGLGRARTILMRDEALDAETALDLGLLSEIAEDDSLVSSRARELAAELSNGPTGAYAAIRHLLMTSSSNTLAEQLTAEAESIADLAVTGEGVEGVDAFLAKRIPDFPSARS</sequence>
<dbReference type="PROSITE" id="PS00166">
    <property type="entry name" value="ENOYL_COA_HYDRATASE"/>
    <property type="match status" value="1"/>
</dbReference>
<protein>
    <submittedName>
        <fullName evidence="7">Enoyl-CoA hydratase-related protein</fullName>
    </submittedName>
</protein>
<evidence type="ECO:0000256" key="1">
    <source>
        <dbReference type="ARBA" id="ARBA00002994"/>
    </source>
</evidence>
<dbReference type="CDD" id="cd06558">
    <property type="entry name" value="crotonase-like"/>
    <property type="match status" value="1"/>
</dbReference>
<dbReference type="PANTHER" id="PTHR43459">
    <property type="entry name" value="ENOYL-COA HYDRATASE"/>
    <property type="match status" value="1"/>
</dbReference>
<comment type="catalytic activity">
    <reaction evidence="5">
        <text>a 4-saturated-(3S)-3-hydroxyacyl-CoA = a (3E)-enoyl-CoA + H2O</text>
        <dbReference type="Rhea" id="RHEA:20724"/>
        <dbReference type="ChEBI" id="CHEBI:15377"/>
        <dbReference type="ChEBI" id="CHEBI:58521"/>
        <dbReference type="ChEBI" id="CHEBI:137480"/>
        <dbReference type="EC" id="4.2.1.17"/>
    </reaction>
</comment>
<dbReference type="Pfam" id="PF00378">
    <property type="entry name" value="ECH_1"/>
    <property type="match status" value="1"/>
</dbReference>
<dbReference type="InterPro" id="IPR029045">
    <property type="entry name" value="ClpP/crotonase-like_dom_sf"/>
</dbReference>
<dbReference type="Proteomes" id="UP001418444">
    <property type="component" value="Unassembled WGS sequence"/>
</dbReference>
<comment type="similarity">
    <text evidence="2 6">Belongs to the enoyl-CoA hydratase/isomerase family.</text>
</comment>
<dbReference type="RefSeq" id="WP_344782233.1">
    <property type="nucleotide sequence ID" value="NZ_BAAAZW010000004.1"/>
</dbReference>
<keyword evidence="3" id="KW-0276">Fatty acid metabolism</keyword>
<evidence type="ECO:0000313" key="8">
    <source>
        <dbReference type="Proteomes" id="UP001418444"/>
    </source>
</evidence>
<comment type="caution">
    <text evidence="7">The sequence shown here is derived from an EMBL/GenBank/DDBJ whole genome shotgun (WGS) entry which is preliminary data.</text>
</comment>
<keyword evidence="3" id="KW-0443">Lipid metabolism</keyword>
<comment type="catalytic activity">
    <reaction evidence="4">
        <text>a (3S)-3-hydroxyacyl-CoA = a (2E)-enoyl-CoA + H2O</text>
        <dbReference type="Rhea" id="RHEA:16105"/>
        <dbReference type="ChEBI" id="CHEBI:15377"/>
        <dbReference type="ChEBI" id="CHEBI:57318"/>
        <dbReference type="ChEBI" id="CHEBI:58856"/>
        <dbReference type="EC" id="4.2.1.17"/>
    </reaction>
</comment>
<reference evidence="8" key="1">
    <citation type="journal article" date="2019" name="Int. J. Syst. Evol. Microbiol.">
        <title>The Global Catalogue of Microorganisms (GCM) 10K type strain sequencing project: providing services to taxonomists for standard genome sequencing and annotation.</title>
        <authorList>
            <consortium name="The Broad Institute Genomics Platform"/>
            <consortium name="The Broad Institute Genome Sequencing Center for Infectious Disease"/>
            <person name="Wu L."/>
            <person name="Ma J."/>
        </authorList>
    </citation>
    <scope>NUCLEOTIDE SEQUENCE [LARGE SCALE GENOMIC DNA]</scope>
    <source>
        <strain evidence="8">JCM 16923</strain>
    </source>
</reference>
<evidence type="ECO:0000256" key="4">
    <source>
        <dbReference type="ARBA" id="ARBA00023709"/>
    </source>
</evidence>
<keyword evidence="8" id="KW-1185">Reference proteome</keyword>
<organism evidence="7 8">
    <name type="scientific">Gordonia caeni</name>
    <dbReference type="NCBI Taxonomy" id="1007097"/>
    <lineage>
        <taxon>Bacteria</taxon>
        <taxon>Bacillati</taxon>
        <taxon>Actinomycetota</taxon>
        <taxon>Actinomycetes</taxon>
        <taxon>Mycobacteriales</taxon>
        <taxon>Gordoniaceae</taxon>
        <taxon>Gordonia</taxon>
    </lineage>
</organism>
<dbReference type="PANTHER" id="PTHR43459:SF1">
    <property type="entry name" value="EG:BACN32G11.4 PROTEIN"/>
    <property type="match status" value="1"/>
</dbReference>